<reference evidence="7" key="1">
    <citation type="journal article" date="2022" name="Toxins">
        <title>Genomic Analysis of Sphingopyxis sp. USTB-05 for Biodegrading Cyanobacterial Hepatotoxins.</title>
        <authorList>
            <person name="Liu C."/>
            <person name="Xu Q."/>
            <person name="Zhao Z."/>
            <person name="Zhang H."/>
            <person name="Liu X."/>
            <person name="Yin C."/>
            <person name="Liu Y."/>
            <person name="Yan H."/>
        </authorList>
    </citation>
    <scope>NUCLEOTIDE SEQUENCE</scope>
    <source>
        <strain evidence="7">NBD5</strain>
    </source>
</reference>
<sequence length="473" mass="49787">MNPILLPAGLVAATLLGVWAVRARPAAQRLAAECVLLLAIAALLMARGTAPLPSARPLAGPDGPWLRALAVMWWLVGARLVATASALALGRDAHSRQARLFSDLVAGGIYLSAVFVVLNSVLDLPVRGLLATSGVIAIVLGLALQNTLADLFSGIAVGVEQPFGVGDRVSIGSDVEGVVVEMNWRAIRLQTDSADIATVPNSIVAKSQLINRSRPTERRGASVEIPIRSHAPAARLFEAIHQALLLCPALCDTPAPAVMLKAIGPRETLFSISYTVARSADLGTARGQVLRQVRRLLRHNGLEAGNGFGLAELLRELPLFATLSTEQLAQLAPALIPAHLEPGAPLFERGSHGESIYIVRTGVLDVRRPGEAGERSIGRLGPGEYIGEVSMMTGEPRHVTVAALTAVDYVELPCAGLRRLLAEDPRLGEALERAVKRGLALIERDAAALISQPVADRPGFLGKLAALLRGGSG</sequence>
<comment type="function">
    <text evidence="5">Mechanosensitive channel that participates in the regulation of osmotic pressure changes within the cell, opening in response to stretch forces in the membrane lipid bilayer, without the need for other proteins. Contributes to normal resistance to hypoosmotic shock. Forms an ion channel of 1.0 nanosiemens conductance with a slight preference for anions.</text>
</comment>
<dbReference type="RefSeq" id="WP_252168802.1">
    <property type="nucleotide sequence ID" value="NZ_CP084931.1"/>
</dbReference>
<dbReference type="PROSITE" id="PS50042">
    <property type="entry name" value="CNMP_BINDING_3"/>
    <property type="match status" value="1"/>
</dbReference>
<evidence type="ECO:0000256" key="1">
    <source>
        <dbReference type="ARBA" id="ARBA00004370"/>
    </source>
</evidence>
<keyword evidence="5" id="KW-0813">Transport</keyword>
<keyword evidence="5" id="KW-1003">Cell membrane</keyword>
<organism evidence="7 8">
    <name type="scientific">Sphingomonas morindae</name>
    <dbReference type="NCBI Taxonomy" id="1541170"/>
    <lineage>
        <taxon>Bacteria</taxon>
        <taxon>Pseudomonadati</taxon>
        <taxon>Pseudomonadota</taxon>
        <taxon>Alphaproteobacteria</taxon>
        <taxon>Sphingomonadales</taxon>
        <taxon>Sphingomonadaceae</taxon>
        <taxon>Sphingomonas</taxon>
    </lineage>
</organism>
<dbReference type="CDD" id="cd00038">
    <property type="entry name" value="CAP_ED"/>
    <property type="match status" value="1"/>
</dbReference>
<evidence type="ECO:0000313" key="8">
    <source>
        <dbReference type="Proteomes" id="UP001056937"/>
    </source>
</evidence>
<evidence type="ECO:0000259" key="6">
    <source>
        <dbReference type="PROSITE" id="PS50042"/>
    </source>
</evidence>
<feature type="domain" description="Cyclic nucleotide-binding" evidence="6">
    <location>
        <begin position="319"/>
        <end position="421"/>
    </location>
</feature>
<keyword evidence="5" id="KW-0406">Ion transport</keyword>
<protein>
    <recommendedName>
        <fullName evidence="5">Small-conductance mechanosensitive channel</fullName>
    </recommendedName>
</protein>
<dbReference type="InterPro" id="IPR010920">
    <property type="entry name" value="LSM_dom_sf"/>
</dbReference>
<gene>
    <name evidence="7" type="ORF">LHA26_17630</name>
</gene>
<evidence type="ECO:0000256" key="3">
    <source>
        <dbReference type="ARBA" id="ARBA00022989"/>
    </source>
</evidence>
<feature type="transmembrane region" description="Helical" evidence="5">
    <location>
        <begin position="101"/>
        <end position="118"/>
    </location>
</feature>
<dbReference type="PANTHER" id="PTHR30221:SF1">
    <property type="entry name" value="SMALL-CONDUCTANCE MECHANOSENSITIVE CHANNEL"/>
    <property type="match status" value="1"/>
</dbReference>
<dbReference type="Gene3D" id="2.30.30.60">
    <property type="match status" value="1"/>
</dbReference>
<dbReference type="InterPro" id="IPR045275">
    <property type="entry name" value="MscS_archaea/bacteria_type"/>
</dbReference>
<dbReference type="InterPro" id="IPR023408">
    <property type="entry name" value="MscS_beta-dom_sf"/>
</dbReference>
<dbReference type="Proteomes" id="UP001056937">
    <property type="component" value="Chromosome 2"/>
</dbReference>
<dbReference type="Gene3D" id="2.60.120.10">
    <property type="entry name" value="Jelly Rolls"/>
    <property type="match status" value="1"/>
</dbReference>
<feature type="transmembrane region" description="Helical" evidence="5">
    <location>
        <begin position="6"/>
        <end position="23"/>
    </location>
</feature>
<dbReference type="SUPFAM" id="SSF51206">
    <property type="entry name" value="cAMP-binding domain-like"/>
    <property type="match status" value="1"/>
</dbReference>
<accession>A0ABY4XDR4</accession>
<evidence type="ECO:0000313" key="7">
    <source>
        <dbReference type="EMBL" id="USI74988.1"/>
    </source>
</evidence>
<comment type="similarity">
    <text evidence="5">Belongs to the MscS (TC 1.A.23) family.</text>
</comment>
<comment type="subunit">
    <text evidence="5">Homoheptamer.</text>
</comment>
<dbReference type="Pfam" id="PF00027">
    <property type="entry name" value="cNMP_binding"/>
    <property type="match status" value="1"/>
</dbReference>
<keyword evidence="5" id="KW-0997">Cell inner membrane</keyword>
<dbReference type="Pfam" id="PF00924">
    <property type="entry name" value="MS_channel_2nd"/>
    <property type="match status" value="1"/>
</dbReference>
<keyword evidence="4 5" id="KW-0472">Membrane</keyword>
<feature type="transmembrane region" description="Helical" evidence="5">
    <location>
        <begin position="70"/>
        <end position="89"/>
    </location>
</feature>
<dbReference type="InterPro" id="IPR014710">
    <property type="entry name" value="RmlC-like_jellyroll"/>
</dbReference>
<evidence type="ECO:0000256" key="2">
    <source>
        <dbReference type="ARBA" id="ARBA00022692"/>
    </source>
</evidence>
<name>A0ABY4XDR4_9SPHN</name>
<dbReference type="SMART" id="SM00100">
    <property type="entry name" value="cNMP"/>
    <property type="match status" value="1"/>
</dbReference>
<dbReference type="EMBL" id="CP084931">
    <property type="protein sequence ID" value="USI74988.1"/>
    <property type="molecule type" value="Genomic_DNA"/>
</dbReference>
<dbReference type="InterPro" id="IPR018490">
    <property type="entry name" value="cNMP-bd_dom_sf"/>
</dbReference>
<keyword evidence="8" id="KW-1185">Reference proteome</keyword>
<dbReference type="PANTHER" id="PTHR30221">
    <property type="entry name" value="SMALL-CONDUCTANCE MECHANOSENSITIVE CHANNEL"/>
    <property type="match status" value="1"/>
</dbReference>
<keyword evidence="2 5" id="KW-0812">Transmembrane</keyword>
<keyword evidence="5" id="KW-0407">Ion channel</keyword>
<dbReference type="Gene3D" id="1.10.287.1260">
    <property type="match status" value="1"/>
</dbReference>
<dbReference type="InterPro" id="IPR006685">
    <property type="entry name" value="MscS_channel_2nd"/>
</dbReference>
<dbReference type="SUPFAM" id="SSF50182">
    <property type="entry name" value="Sm-like ribonucleoproteins"/>
    <property type="match status" value="1"/>
</dbReference>
<dbReference type="InterPro" id="IPR000595">
    <property type="entry name" value="cNMP-bd_dom"/>
</dbReference>
<feature type="transmembrane region" description="Helical" evidence="5">
    <location>
        <begin position="30"/>
        <end position="50"/>
    </location>
</feature>
<comment type="subcellular location">
    <subcellularLocation>
        <location evidence="5">Cell inner membrane</location>
        <topology evidence="5">Multi-pass membrane protein</topology>
    </subcellularLocation>
    <subcellularLocation>
        <location evidence="1">Membrane</location>
    </subcellularLocation>
</comment>
<proteinExistence type="inferred from homology"/>
<evidence type="ECO:0000256" key="4">
    <source>
        <dbReference type="ARBA" id="ARBA00023136"/>
    </source>
</evidence>
<evidence type="ECO:0000256" key="5">
    <source>
        <dbReference type="RuleBase" id="RU369025"/>
    </source>
</evidence>
<keyword evidence="3 5" id="KW-1133">Transmembrane helix</keyword>